<gene>
    <name evidence="7" type="ordered locus">Deipe_2994</name>
</gene>
<dbReference type="HOGENOM" id="CLU_000445_72_5_0"/>
<dbReference type="Pfam" id="PF00730">
    <property type="entry name" value="HhH-GPD"/>
    <property type="match status" value="1"/>
</dbReference>
<comment type="catalytic activity">
    <reaction evidence="1">
        <text>Hydrolysis of alkylated DNA, releasing 3-methyladenine, 3-methylguanine, 7-methylguanine and 7-methyladenine.</text>
        <dbReference type="EC" id="3.2.2.21"/>
    </reaction>
</comment>
<evidence type="ECO:0000256" key="2">
    <source>
        <dbReference type="ARBA" id="ARBA00010817"/>
    </source>
</evidence>
<dbReference type="PATRIC" id="fig|937777.3.peg.3010"/>
<keyword evidence="4" id="KW-0227">DNA damage</keyword>
<dbReference type="Proteomes" id="UP000010467">
    <property type="component" value="Chromosome"/>
</dbReference>
<evidence type="ECO:0000256" key="4">
    <source>
        <dbReference type="ARBA" id="ARBA00022763"/>
    </source>
</evidence>
<dbReference type="STRING" id="937777.Deipe_2994"/>
<evidence type="ECO:0000256" key="3">
    <source>
        <dbReference type="ARBA" id="ARBA00012000"/>
    </source>
</evidence>
<dbReference type="InterPro" id="IPR011257">
    <property type="entry name" value="DNA_glycosylase"/>
</dbReference>
<evidence type="ECO:0000313" key="8">
    <source>
        <dbReference type="Proteomes" id="UP000010467"/>
    </source>
</evidence>
<dbReference type="GO" id="GO:0008725">
    <property type="term" value="F:DNA-3-methyladenine glycosylase activity"/>
    <property type="evidence" value="ECO:0007669"/>
    <property type="project" value="TreeGrafter"/>
</dbReference>
<evidence type="ECO:0000256" key="5">
    <source>
        <dbReference type="ARBA" id="ARBA00023204"/>
    </source>
</evidence>
<dbReference type="SMART" id="SM00478">
    <property type="entry name" value="ENDO3c"/>
    <property type="match status" value="1"/>
</dbReference>
<evidence type="ECO:0000259" key="6">
    <source>
        <dbReference type="SMART" id="SM00478"/>
    </source>
</evidence>
<dbReference type="InterPro" id="IPR051912">
    <property type="entry name" value="Alkylbase_DNA_Glycosylase/TA"/>
</dbReference>
<name>L0A5Z8_DEIPD</name>
<proteinExistence type="inferred from homology"/>
<evidence type="ECO:0000256" key="1">
    <source>
        <dbReference type="ARBA" id="ARBA00000086"/>
    </source>
</evidence>
<dbReference type="SUPFAM" id="SSF48150">
    <property type="entry name" value="DNA-glycosylase"/>
    <property type="match status" value="1"/>
</dbReference>
<evidence type="ECO:0000313" key="7">
    <source>
        <dbReference type="EMBL" id="AFZ68445.1"/>
    </source>
</evidence>
<comment type="similarity">
    <text evidence="2">Belongs to the alkylbase DNA glycosidase AlkA family.</text>
</comment>
<keyword evidence="8" id="KW-1185">Reference proteome</keyword>
<dbReference type="PANTHER" id="PTHR43003">
    <property type="entry name" value="DNA-3-METHYLADENINE GLYCOSYLASE"/>
    <property type="match status" value="1"/>
</dbReference>
<organism evidence="7 8">
    <name type="scientific">Deinococcus peraridilitoris (strain DSM 19664 / LMG 22246 / CIP 109416 / KR-200)</name>
    <dbReference type="NCBI Taxonomy" id="937777"/>
    <lineage>
        <taxon>Bacteria</taxon>
        <taxon>Thermotogati</taxon>
        <taxon>Deinococcota</taxon>
        <taxon>Deinococci</taxon>
        <taxon>Deinococcales</taxon>
        <taxon>Deinococcaceae</taxon>
        <taxon>Deinococcus</taxon>
    </lineage>
</organism>
<protein>
    <recommendedName>
        <fullName evidence="3">DNA-3-methyladenine glycosylase II</fullName>
        <ecNumber evidence="3">3.2.2.21</ecNumber>
    </recommendedName>
</protein>
<dbReference type="GO" id="GO:0032131">
    <property type="term" value="F:alkylated DNA binding"/>
    <property type="evidence" value="ECO:0007669"/>
    <property type="project" value="TreeGrafter"/>
</dbReference>
<dbReference type="GO" id="GO:0032993">
    <property type="term" value="C:protein-DNA complex"/>
    <property type="evidence" value="ECO:0007669"/>
    <property type="project" value="TreeGrafter"/>
</dbReference>
<dbReference type="Gene3D" id="1.10.340.30">
    <property type="entry name" value="Hypothetical protein, domain 2"/>
    <property type="match status" value="1"/>
</dbReference>
<dbReference type="Gene3D" id="1.10.1670.40">
    <property type="match status" value="1"/>
</dbReference>
<dbReference type="CDD" id="cd00056">
    <property type="entry name" value="ENDO3c"/>
    <property type="match status" value="1"/>
</dbReference>
<dbReference type="EC" id="3.2.2.21" evidence="3"/>
<dbReference type="GO" id="GO:0043916">
    <property type="term" value="F:DNA-7-methylguanine glycosylase activity"/>
    <property type="evidence" value="ECO:0007669"/>
    <property type="project" value="TreeGrafter"/>
</dbReference>
<dbReference type="eggNOG" id="COG0122">
    <property type="taxonomic scope" value="Bacteria"/>
</dbReference>
<sequence length="207" mass="22765">MSDFDLSAGLAHLQRDPVLAALLLRADATPGVQPWWPPPERGTPFAALIRSVVGQQVSVKAAASIEGRLREVAPSLSPHELVSLSPEELRARGLSWAKVRTVHTLAQRAAEGLLDFEALSRSDDETVIEALSAVPGIGRWTAEMFLMFALRRPDVFSWGDAGLRKAVRTLYGPASGPEVAQKWSPYRSVAARLLWWSLHNEPQRKET</sequence>
<dbReference type="EMBL" id="CP003382">
    <property type="protein sequence ID" value="AFZ68445.1"/>
    <property type="molecule type" value="Genomic_DNA"/>
</dbReference>
<dbReference type="PANTHER" id="PTHR43003:SF5">
    <property type="entry name" value="DNA-3-METHYLADENINE GLYCOSYLASE"/>
    <property type="match status" value="1"/>
</dbReference>
<dbReference type="FunFam" id="1.10.340.30:FF:000004">
    <property type="entry name" value="DNA-3-methyladenine glycosylase II"/>
    <property type="match status" value="1"/>
</dbReference>
<dbReference type="GO" id="GO:0006285">
    <property type="term" value="P:base-excision repair, AP site formation"/>
    <property type="evidence" value="ECO:0007669"/>
    <property type="project" value="TreeGrafter"/>
</dbReference>
<dbReference type="AlphaFoldDB" id="L0A5Z8"/>
<dbReference type="GO" id="GO:0006307">
    <property type="term" value="P:DNA alkylation repair"/>
    <property type="evidence" value="ECO:0007669"/>
    <property type="project" value="TreeGrafter"/>
</dbReference>
<dbReference type="KEGG" id="dpd:Deipe_2994"/>
<feature type="domain" description="HhH-GPD" evidence="6">
    <location>
        <begin position="53"/>
        <end position="199"/>
    </location>
</feature>
<dbReference type="RefSeq" id="WP_015236747.1">
    <property type="nucleotide sequence ID" value="NC_019793.1"/>
</dbReference>
<dbReference type="InterPro" id="IPR003265">
    <property type="entry name" value="HhH-GPD_domain"/>
</dbReference>
<keyword evidence="5" id="KW-0234">DNA repair</keyword>
<reference evidence="8" key="1">
    <citation type="submission" date="2012-03" db="EMBL/GenBank/DDBJ databases">
        <title>Complete sequence of chromosome of Deinococcus peraridilitoris DSM 19664.</title>
        <authorList>
            <person name="Lucas S."/>
            <person name="Copeland A."/>
            <person name="Lapidus A."/>
            <person name="Glavina del Rio T."/>
            <person name="Dalin E."/>
            <person name="Tice H."/>
            <person name="Bruce D."/>
            <person name="Goodwin L."/>
            <person name="Pitluck S."/>
            <person name="Peters L."/>
            <person name="Mikhailova N."/>
            <person name="Lu M."/>
            <person name="Kyrpides N."/>
            <person name="Mavromatis K."/>
            <person name="Ivanova N."/>
            <person name="Brettin T."/>
            <person name="Detter J.C."/>
            <person name="Han C."/>
            <person name="Larimer F."/>
            <person name="Land M."/>
            <person name="Hauser L."/>
            <person name="Markowitz V."/>
            <person name="Cheng J.-F."/>
            <person name="Hugenholtz P."/>
            <person name="Woyke T."/>
            <person name="Wu D."/>
            <person name="Pukall R."/>
            <person name="Steenblock K."/>
            <person name="Brambilla E."/>
            <person name="Klenk H.-P."/>
            <person name="Eisen J.A."/>
        </authorList>
    </citation>
    <scope>NUCLEOTIDE SEQUENCE [LARGE SCALE GENOMIC DNA]</scope>
    <source>
        <strain evidence="8">DSM 19664 / LMG 22246 / CIP 109416 / KR-200</strain>
    </source>
</reference>
<accession>L0A5Z8</accession>
<dbReference type="GO" id="GO:0005737">
    <property type="term" value="C:cytoplasm"/>
    <property type="evidence" value="ECO:0007669"/>
    <property type="project" value="TreeGrafter"/>
</dbReference>
<dbReference type="OrthoDB" id="9785929at2"/>